<dbReference type="InterPro" id="IPR005116">
    <property type="entry name" value="Transp-assoc_OB_typ1"/>
</dbReference>
<keyword evidence="8" id="KW-1185">Reference proteome</keyword>
<dbReference type="GO" id="GO:0015689">
    <property type="term" value="P:molybdate ion transport"/>
    <property type="evidence" value="ECO:0007669"/>
    <property type="project" value="UniProtKB-UniRule"/>
</dbReference>
<dbReference type="SUPFAM" id="SSF50331">
    <property type="entry name" value="MOP-like"/>
    <property type="match status" value="2"/>
</dbReference>
<dbReference type="Gene3D" id="1.10.10.10">
    <property type="entry name" value="Winged helix-like DNA-binding domain superfamily/Winged helix DNA-binding domain"/>
    <property type="match status" value="1"/>
</dbReference>
<feature type="domain" description="Mop" evidence="6">
    <location>
        <begin position="194"/>
        <end position="260"/>
    </location>
</feature>
<evidence type="ECO:0000256" key="1">
    <source>
        <dbReference type="ARBA" id="ARBA00008110"/>
    </source>
</evidence>
<dbReference type="SUPFAM" id="SSF46785">
    <property type="entry name" value="Winged helix' DNA-binding domain"/>
    <property type="match status" value="1"/>
</dbReference>
<sequence length="260" mass="28445">MELISDFIIRQNGDDMLIKKRIKLLKEIEKTGSILKAAKEIPMSYKSAWDAIDAINNLSPKPVLDRQAGGRKGGGSKLTKYGKSLVNMYEKIEKIQSEFLKFISKNTDINLGEISNLERIAMQISARNVFLGKVLSIKNDAVNSNVVVELNGGAKISSTITTTSAKNLELKEDLEVKAIIKSSSVMIAKDENITISARNIIKGEIVEISKGEVNAEVRLNIGKNQILTSVITLNSVERLGLKVGEIAFGVIKSSEIMIGL</sequence>
<evidence type="ECO:0000256" key="3">
    <source>
        <dbReference type="ARBA" id="ARBA00022505"/>
    </source>
</evidence>
<dbReference type="InterPro" id="IPR003725">
    <property type="entry name" value="ModE-bd_N"/>
</dbReference>
<dbReference type="InterPro" id="IPR051815">
    <property type="entry name" value="Molybdate_resp_trans_reg"/>
</dbReference>
<gene>
    <name evidence="7" type="ORF">IMC76_04355</name>
</gene>
<accession>A0A7M1LHF8</accession>
<keyword evidence="4" id="KW-0677">Repeat</keyword>
<dbReference type="Proteomes" id="UP000594749">
    <property type="component" value="Chromosome"/>
</dbReference>
<name>A0A7M1LHF8_9BACT</name>
<dbReference type="PANTHER" id="PTHR30432">
    <property type="entry name" value="TRANSCRIPTIONAL REGULATOR MODE"/>
    <property type="match status" value="1"/>
</dbReference>
<dbReference type="OrthoDB" id="9800709at2"/>
<dbReference type="AlphaFoldDB" id="A0A7M1LHF8"/>
<evidence type="ECO:0000256" key="4">
    <source>
        <dbReference type="ARBA" id="ARBA00022737"/>
    </source>
</evidence>
<dbReference type="NCBIfam" id="TIGR00637">
    <property type="entry name" value="ModE_repress"/>
    <property type="match status" value="1"/>
</dbReference>
<proteinExistence type="inferred from homology"/>
<dbReference type="EMBL" id="CP063078">
    <property type="protein sequence ID" value="QOQ88029.1"/>
    <property type="molecule type" value="Genomic_DNA"/>
</dbReference>
<comment type="similarity">
    <text evidence="1 5">Belongs to the ModE family.</text>
</comment>
<keyword evidence="2 5" id="KW-0813">Transport</keyword>
<dbReference type="PROSITE" id="PS51866">
    <property type="entry name" value="MOP"/>
    <property type="match status" value="2"/>
</dbReference>
<dbReference type="GO" id="GO:0030151">
    <property type="term" value="F:molybdenum ion binding"/>
    <property type="evidence" value="ECO:0007669"/>
    <property type="project" value="UniProtKB-UniRule"/>
</dbReference>
<keyword evidence="3 5" id="KW-0500">Molybdenum</keyword>
<dbReference type="Gene3D" id="2.40.50.100">
    <property type="match status" value="2"/>
</dbReference>
<dbReference type="PIRSF" id="PIRSF005763">
    <property type="entry name" value="Txn_reg_ModE"/>
    <property type="match status" value="1"/>
</dbReference>
<evidence type="ECO:0000313" key="7">
    <source>
        <dbReference type="EMBL" id="QOQ88029.1"/>
    </source>
</evidence>
<dbReference type="InterPro" id="IPR016462">
    <property type="entry name" value="ModE"/>
</dbReference>
<dbReference type="NCBIfam" id="TIGR00638">
    <property type="entry name" value="Mop"/>
    <property type="match status" value="2"/>
</dbReference>
<dbReference type="GO" id="GO:0006355">
    <property type="term" value="P:regulation of DNA-templated transcription"/>
    <property type="evidence" value="ECO:0007669"/>
    <property type="project" value="InterPro"/>
</dbReference>
<evidence type="ECO:0000313" key="8">
    <source>
        <dbReference type="Proteomes" id="UP000594749"/>
    </source>
</evidence>
<evidence type="ECO:0000256" key="2">
    <source>
        <dbReference type="ARBA" id="ARBA00022448"/>
    </source>
</evidence>
<dbReference type="PANTHER" id="PTHR30432:SF1">
    <property type="entry name" value="DNA-BINDING TRANSCRIPTIONAL DUAL REGULATOR MODE"/>
    <property type="match status" value="1"/>
</dbReference>
<dbReference type="InterPro" id="IPR036390">
    <property type="entry name" value="WH_DNA-bd_sf"/>
</dbReference>
<evidence type="ECO:0000256" key="5">
    <source>
        <dbReference type="PIRNR" id="PIRNR005763"/>
    </source>
</evidence>
<protein>
    <submittedName>
        <fullName evidence="7">TOBE domain-containing protein</fullName>
    </submittedName>
</protein>
<reference evidence="7 8" key="1">
    <citation type="submission" date="2020-10" db="EMBL/GenBank/DDBJ databases">
        <title>Campylobacter and Helicobacter PacBio genomes.</title>
        <authorList>
            <person name="Lane C."/>
        </authorList>
    </citation>
    <scope>NUCLEOTIDE SEQUENCE [LARGE SCALE GENOMIC DNA]</scope>
    <source>
        <strain evidence="7 8">2016D-0077</strain>
    </source>
</reference>
<dbReference type="InterPro" id="IPR036388">
    <property type="entry name" value="WH-like_DNA-bd_sf"/>
</dbReference>
<dbReference type="InterPro" id="IPR008995">
    <property type="entry name" value="Mo/tungstate-bd_C_term_dom"/>
</dbReference>
<dbReference type="Pfam" id="PF03459">
    <property type="entry name" value="TOBE"/>
    <property type="match status" value="2"/>
</dbReference>
<feature type="domain" description="Mop" evidence="6">
    <location>
        <begin position="123"/>
        <end position="189"/>
    </location>
</feature>
<dbReference type="InterPro" id="IPR004606">
    <property type="entry name" value="Mop_domain"/>
</dbReference>
<evidence type="ECO:0000259" key="6">
    <source>
        <dbReference type="PROSITE" id="PS51866"/>
    </source>
</evidence>
<dbReference type="RefSeq" id="WP_025801917.1">
    <property type="nucleotide sequence ID" value="NZ_CP053842.1"/>
</dbReference>
<organism evidence="7 8">
    <name type="scientific">Campylobacter corcagiensis</name>
    <dbReference type="NCBI Taxonomy" id="1448857"/>
    <lineage>
        <taxon>Bacteria</taxon>
        <taxon>Pseudomonadati</taxon>
        <taxon>Campylobacterota</taxon>
        <taxon>Epsilonproteobacteria</taxon>
        <taxon>Campylobacterales</taxon>
        <taxon>Campylobacteraceae</taxon>
        <taxon>Campylobacter</taxon>
    </lineage>
</organism>